<accession>A0A6G4TX34</accession>
<evidence type="ECO:0000313" key="2">
    <source>
        <dbReference type="EMBL" id="NGN64080.1"/>
    </source>
</evidence>
<dbReference type="AlphaFoldDB" id="A0A6G4TX34"/>
<dbReference type="Proteomes" id="UP000481583">
    <property type="component" value="Unassembled WGS sequence"/>
</dbReference>
<evidence type="ECO:0000256" key="1">
    <source>
        <dbReference type="SAM" id="MobiDB-lite"/>
    </source>
</evidence>
<dbReference type="RefSeq" id="WP_165234715.1">
    <property type="nucleotide sequence ID" value="NZ_JAAKZV010000027.1"/>
</dbReference>
<feature type="region of interest" description="Disordered" evidence="1">
    <location>
        <begin position="47"/>
        <end position="66"/>
    </location>
</feature>
<protein>
    <recommendedName>
        <fullName evidence="4">Secreted protein</fullName>
    </recommendedName>
</protein>
<evidence type="ECO:0000313" key="3">
    <source>
        <dbReference type="Proteomes" id="UP000481583"/>
    </source>
</evidence>
<comment type="caution">
    <text evidence="2">The sequence shown here is derived from an EMBL/GenBank/DDBJ whole genome shotgun (WGS) entry which is preliminary data.</text>
</comment>
<name>A0A6G4TX34_9ACTN</name>
<keyword evidence="3" id="KW-1185">Reference proteome</keyword>
<evidence type="ECO:0008006" key="4">
    <source>
        <dbReference type="Google" id="ProtNLM"/>
    </source>
</evidence>
<gene>
    <name evidence="2" type="ORF">G5C51_09205</name>
</gene>
<sequence length="235" mass="24609">MSARTRVLPVIVAVLVLAAVAGAIGYTSLQVKDADRTVSTKLWRTTKARPPKAPAPAHALGGKQLPPPAGYRLGPDIQEYGNDTVLTSRQATAVFKASGRGLPPAQRQAQGAAVEKLRLKGIGMRSYAAERGGLVAEVQLAQMENKAAAAGIAAYRAQVANSLRGFRKGPRIEGHRGAECFLLPTSKNAPIDAMYCTATEGDLLVTMTAYGGPRSDAATLLGKQLEHVEGPGESV</sequence>
<organism evidence="2 3">
    <name type="scientific">Streptomyces coryli</name>
    <dbReference type="NCBI Taxonomy" id="1128680"/>
    <lineage>
        <taxon>Bacteria</taxon>
        <taxon>Bacillati</taxon>
        <taxon>Actinomycetota</taxon>
        <taxon>Actinomycetes</taxon>
        <taxon>Kitasatosporales</taxon>
        <taxon>Streptomycetaceae</taxon>
        <taxon>Streptomyces</taxon>
    </lineage>
</organism>
<proteinExistence type="predicted"/>
<dbReference type="EMBL" id="JAAKZV010000027">
    <property type="protein sequence ID" value="NGN64080.1"/>
    <property type="molecule type" value="Genomic_DNA"/>
</dbReference>
<reference evidence="2 3" key="1">
    <citation type="submission" date="2020-02" db="EMBL/GenBank/DDBJ databases">
        <title>Whole-genome analyses of novel actinobacteria.</title>
        <authorList>
            <person name="Sahin N."/>
        </authorList>
    </citation>
    <scope>NUCLEOTIDE SEQUENCE [LARGE SCALE GENOMIC DNA]</scope>
    <source>
        <strain evidence="2 3">A7024</strain>
    </source>
</reference>